<evidence type="ECO:0000313" key="3">
    <source>
        <dbReference type="EMBL" id="MBO7744654.1"/>
    </source>
</evidence>
<proteinExistence type="predicted"/>
<evidence type="ECO:0000256" key="1">
    <source>
        <dbReference type="ARBA" id="ARBA00022729"/>
    </source>
</evidence>
<name>A0ABS3W8K8_9BACL</name>
<feature type="chain" id="PRO_5047487111" evidence="2">
    <location>
        <begin position="28"/>
        <end position="149"/>
    </location>
</feature>
<keyword evidence="4" id="KW-1185">Reference proteome</keyword>
<dbReference type="Proteomes" id="UP000670947">
    <property type="component" value="Unassembled WGS sequence"/>
</dbReference>
<sequence length="149" mass="15847">MRNFHKTVFGGMLALMFALVLPHGASAETIPMLKDLQQTSANQLKVTYDQPVNGAKGIKPGNYWVQSMTETMPTGIATLGMNDSVSPANALTADKVTITSADTAGTSFLLTFKQNIPAGKSYKLIICYVTAPNAPPYSGDNGSRTFVGK</sequence>
<dbReference type="EMBL" id="JAGGDJ010000005">
    <property type="protein sequence ID" value="MBO7744654.1"/>
    <property type="molecule type" value="Genomic_DNA"/>
</dbReference>
<feature type="signal peptide" evidence="2">
    <location>
        <begin position="1"/>
        <end position="27"/>
    </location>
</feature>
<organism evidence="3 4">
    <name type="scientific">Paenibacillus artemisiicola</name>
    <dbReference type="NCBI Taxonomy" id="1172618"/>
    <lineage>
        <taxon>Bacteria</taxon>
        <taxon>Bacillati</taxon>
        <taxon>Bacillota</taxon>
        <taxon>Bacilli</taxon>
        <taxon>Bacillales</taxon>
        <taxon>Paenibacillaceae</taxon>
        <taxon>Paenibacillus</taxon>
    </lineage>
</organism>
<evidence type="ECO:0000313" key="4">
    <source>
        <dbReference type="Proteomes" id="UP000670947"/>
    </source>
</evidence>
<dbReference type="InterPro" id="IPR014755">
    <property type="entry name" value="Cu-Rt/internalin_Ig-like"/>
</dbReference>
<dbReference type="Gene3D" id="2.60.40.1220">
    <property type="match status" value="1"/>
</dbReference>
<keyword evidence="1 2" id="KW-0732">Signal</keyword>
<accession>A0ABS3W8K8</accession>
<reference evidence="3 4" key="1">
    <citation type="submission" date="2021-03" db="EMBL/GenBank/DDBJ databases">
        <title>Paenibacillus artemisicola MWE-103 whole genome sequence.</title>
        <authorList>
            <person name="Ham Y.J."/>
        </authorList>
    </citation>
    <scope>NUCLEOTIDE SEQUENCE [LARGE SCALE GENOMIC DNA]</scope>
    <source>
        <strain evidence="3 4">MWE-103</strain>
    </source>
</reference>
<evidence type="ECO:0000256" key="2">
    <source>
        <dbReference type="SAM" id="SignalP"/>
    </source>
</evidence>
<comment type="caution">
    <text evidence="3">The sequence shown here is derived from an EMBL/GenBank/DDBJ whole genome shotgun (WGS) entry which is preliminary data.</text>
</comment>
<dbReference type="RefSeq" id="WP_208847596.1">
    <property type="nucleotide sequence ID" value="NZ_JAGGDJ010000005.1"/>
</dbReference>
<protein>
    <submittedName>
        <fullName evidence="3">Uncharacterized protein</fullName>
    </submittedName>
</protein>
<gene>
    <name evidence="3" type="ORF">I8J29_10630</name>
</gene>